<evidence type="ECO:0000313" key="1">
    <source>
        <dbReference type="EMBL" id="KAK8597254.1"/>
    </source>
</evidence>
<sequence>MEVGKTYSTTPFILVVLNDYKAKLSQWDKAVRPTFKEGDSFRTGQLLKNMALSGSGRFGQGVTRETEEETYILVFYCACPQRSQSPIEVRSRLARVEPSSSTIGADARFSMEAITNVVTDLAAVEVMLVTEAPTLSLSIMEEIASRMAAKNSDAIFFRGGREKEIH</sequence>
<protein>
    <submittedName>
        <fullName evidence="1">Uncharacterized protein</fullName>
    </submittedName>
</protein>
<reference evidence="1 2" key="1">
    <citation type="journal article" date="2024" name="G3 (Bethesda)">
        <title>Genome assembly of Hibiscus sabdariffa L. provides insights into metabolisms of medicinal natural products.</title>
        <authorList>
            <person name="Kim T."/>
        </authorList>
    </citation>
    <scope>NUCLEOTIDE SEQUENCE [LARGE SCALE GENOMIC DNA]</scope>
    <source>
        <strain evidence="1">TK-2024</strain>
        <tissue evidence="1">Old leaves</tissue>
    </source>
</reference>
<organism evidence="1 2">
    <name type="scientific">Hibiscus sabdariffa</name>
    <name type="common">roselle</name>
    <dbReference type="NCBI Taxonomy" id="183260"/>
    <lineage>
        <taxon>Eukaryota</taxon>
        <taxon>Viridiplantae</taxon>
        <taxon>Streptophyta</taxon>
        <taxon>Embryophyta</taxon>
        <taxon>Tracheophyta</taxon>
        <taxon>Spermatophyta</taxon>
        <taxon>Magnoliopsida</taxon>
        <taxon>eudicotyledons</taxon>
        <taxon>Gunneridae</taxon>
        <taxon>Pentapetalae</taxon>
        <taxon>rosids</taxon>
        <taxon>malvids</taxon>
        <taxon>Malvales</taxon>
        <taxon>Malvaceae</taxon>
        <taxon>Malvoideae</taxon>
        <taxon>Hibiscus</taxon>
    </lineage>
</organism>
<accession>A0ABR2GAC6</accession>
<proteinExistence type="predicted"/>
<gene>
    <name evidence="1" type="ORF">V6N12_065727</name>
</gene>
<evidence type="ECO:0000313" key="2">
    <source>
        <dbReference type="Proteomes" id="UP001472677"/>
    </source>
</evidence>
<comment type="caution">
    <text evidence="1">The sequence shown here is derived from an EMBL/GenBank/DDBJ whole genome shotgun (WGS) entry which is preliminary data.</text>
</comment>
<keyword evidence="2" id="KW-1185">Reference proteome</keyword>
<dbReference type="Proteomes" id="UP001472677">
    <property type="component" value="Unassembled WGS sequence"/>
</dbReference>
<dbReference type="EMBL" id="JBBPBM010000002">
    <property type="protein sequence ID" value="KAK8597254.1"/>
    <property type="molecule type" value="Genomic_DNA"/>
</dbReference>
<name>A0ABR2GAC6_9ROSI</name>